<reference evidence="2" key="1">
    <citation type="journal article" date="2023" name="G3 (Bethesda)">
        <title>A reference genome for the long-term kleptoplast-retaining sea slug Elysia crispata morphotype clarki.</title>
        <authorList>
            <person name="Eastman K.E."/>
            <person name="Pendleton A.L."/>
            <person name="Shaikh M.A."/>
            <person name="Suttiyut T."/>
            <person name="Ogas R."/>
            <person name="Tomko P."/>
            <person name="Gavelis G."/>
            <person name="Widhalm J.R."/>
            <person name="Wisecaver J.H."/>
        </authorList>
    </citation>
    <scope>NUCLEOTIDE SEQUENCE</scope>
    <source>
        <strain evidence="2">ECLA1</strain>
    </source>
</reference>
<dbReference type="EMBL" id="JAWDGP010001383">
    <property type="protein sequence ID" value="KAK3792237.1"/>
    <property type="molecule type" value="Genomic_DNA"/>
</dbReference>
<accession>A0AAE1AT31</accession>
<sequence>MAEAADDKGEVESAGQIGIIQSPKPSSASQHVTARLVLAIVGATMGSFQFGYNLGVINAPESGKLPNRTGEKPFQIVWEKNPSKSYGRKTPSKSYGRKNLPNRLAVRGSSHEQGFSSCQPCRAWPEFDRRAVQVRGFRSVIHLFWARVVSSLVLQLLRCFVGLRHRLMDFGSPVTFCSC</sequence>
<evidence type="ECO:0000313" key="3">
    <source>
        <dbReference type="Proteomes" id="UP001283361"/>
    </source>
</evidence>
<keyword evidence="3" id="KW-1185">Reference proteome</keyword>
<organism evidence="2 3">
    <name type="scientific">Elysia crispata</name>
    <name type="common">lettuce slug</name>
    <dbReference type="NCBI Taxonomy" id="231223"/>
    <lineage>
        <taxon>Eukaryota</taxon>
        <taxon>Metazoa</taxon>
        <taxon>Spiralia</taxon>
        <taxon>Lophotrochozoa</taxon>
        <taxon>Mollusca</taxon>
        <taxon>Gastropoda</taxon>
        <taxon>Heterobranchia</taxon>
        <taxon>Euthyneura</taxon>
        <taxon>Panpulmonata</taxon>
        <taxon>Sacoglossa</taxon>
        <taxon>Placobranchoidea</taxon>
        <taxon>Plakobranchidae</taxon>
        <taxon>Elysia</taxon>
    </lineage>
</organism>
<evidence type="ECO:0000256" key="1">
    <source>
        <dbReference type="SAM" id="MobiDB-lite"/>
    </source>
</evidence>
<protein>
    <submittedName>
        <fullName evidence="2">Uncharacterized protein</fullName>
    </submittedName>
</protein>
<dbReference type="InterPro" id="IPR036259">
    <property type="entry name" value="MFS_trans_sf"/>
</dbReference>
<proteinExistence type="predicted"/>
<name>A0AAE1AT31_9GAST</name>
<feature type="compositionally biased region" description="Basic and acidic residues" evidence="1">
    <location>
        <begin position="1"/>
        <end position="11"/>
    </location>
</feature>
<comment type="caution">
    <text evidence="2">The sequence shown here is derived from an EMBL/GenBank/DDBJ whole genome shotgun (WGS) entry which is preliminary data.</text>
</comment>
<feature type="region of interest" description="Disordered" evidence="1">
    <location>
        <begin position="1"/>
        <end position="25"/>
    </location>
</feature>
<dbReference type="Proteomes" id="UP001283361">
    <property type="component" value="Unassembled WGS sequence"/>
</dbReference>
<dbReference type="AlphaFoldDB" id="A0AAE1AT31"/>
<dbReference type="Gene3D" id="1.20.1250.20">
    <property type="entry name" value="MFS general substrate transporter like domains"/>
    <property type="match status" value="1"/>
</dbReference>
<gene>
    <name evidence="2" type="ORF">RRG08_035992</name>
</gene>
<evidence type="ECO:0000313" key="2">
    <source>
        <dbReference type="EMBL" id="KAK3792237.1"/>
    </source>
</evidence>